<dbReference type="Proteomes" id="UP000015106">
    <property type="component" value="Chromosome 3"/>
</dbReference>
<proteinExistence type="predicted"/>
<evidence type="ECO:0000313" key="2">
    <source>
        <dbReference type="Proteomes" id="UP000015106"/>
    </source>
</evidence>
<protein>
    <submittedName>
        <fullName evidence="1">Uncharacterized protein</fullName>
    </submittedName>
</protein>
<organism evidence="1 2">
    <name type="scientific">Triticum urartu</name>
    <name type="common">Red wild einkorn</name>
    <name type="synonym">Crithodium urartu</name>
    <dbReference type="NCBI Taxonomy" id="4572"/>
    <lineage>
        <taxon>Eukaryota</taxon>
        <taxon>Viridiplantae</taxon>
        <taxon>Streptophyta</taxon>
        <taxon>Embryophyta</taxon>
        <taxon>Tracheophyta</taxon>
        <taxon>Spermatophyta</taxon>
        <taxon>Magnoliopsida</taxon>
        <taxon>Liliopsida</taxon>
        <taxon>Poales</taxon>
        <taxon>Poaceae</taxon>
        <taxon>BOP clade</taxon>
        <taxon>Pooideae</taxon>
        <taxon>Triticodae</taxon>
        <taxon>Triticeae</taxon>
        <taxon>Triticinae</taxon>
        <taxon>Triticum</taxon>
    </lineage>
</organism>
<reference evidence="2" key="1">
    <citation type="journal article" date="2013" name="Nature">
        <title>Draft genome of the wheat A-genome progenitor Triticum urartu.</title>
        <authorList>
            <person name="Ling H.Q."/>
            <person name="Zhao S."/>
            <person name="Liu D."/>
            <person name="Wang J."/>
            <person name="Sun H."/>
            <person name="Zhang C."/>
            <person name="Fan H."/>
            <person name="Li D."/>
            <person name="Dong L."/>
            <person name="Tao Y."/>
            <person name="Gao C."/>
            <person name="Wu H."/>
            <person name="Li Y."/>
            <person name="Cui Y."/>
            <person name="Guo X."/>
            <person name="Zheng S."/>
            <person name="Wang B."/>
            <person name="Yu K."/>
            <person name="Liang Q."/>
            <person name="Yang W."/>
            <person name="Lou X."/>
            <person name="Chen J."/>
            <person name="Feng M."/>
            <person name="Jian J."/>
            <person name="Zhang X."/>
            <person name="Luo G."/>
            <person name="Jiang Y."/>
            <person name="Liu J."/>
            <person name="Wang Z."/>
            <person name="Sha Y."/>
            <person name="Zhang B."/>
            <person name="Wu H."/>
            <person name="Tang D."/>
            <person name="Shen Q."/>
            <person name="Xue P."/>
            <person name="Zou S."/>
            <person name="Wang X."/>
            <person name="Liu X."/>
            <person name="Wang F."/>
            <person name="Yang Y."/>
            <person name="An X."/>
            <person name="Dong Z."/>
            <person name="Zhang K."/>
            <person name="Zhang X."/>
            <person name="Luo M.C."/>
            <person name="Dvorak J."/>
            <person name="Tong Y."/>
            <person name="Wang J."/>
            <person name="Yang H."/>
            <person name="Li Z."/>
            <person name="Wang D."/>
            <person name="Zhang A."/>
            <person name="Wang J."/>
        </authorList>
    </citation>
    <scope>NUCLEOTIDE SEQUENCE</scope>
    <source>
        <strain evidence="2">cv. G1812</strain>
    </source>
</reference>
<reference evidence="1" key="2">
    <citation type="submission" date="2018-03" db="EMBL/GenBank/DDBJ databases">
        <title>The Triticum urartu genome reveals the dynamic nature of wheat genome evolution.</title>
        <authorList>
            <person name="Ling H."/>
            <person name="Ma B."/>
            <person name="Shi X."/>
            <person name="Liu H."/>
            <person name="Dong L."/>
            <person name="Sun H."/>
            <person name="Cao Y."/>
            <person name="Gao Q."/>
            <person name="Zheng S."/>
            <person name="Li Y."/>
            <person name="Yu Y."/>
            <person name="Du H."/>
            <person name="Qi M."/>
            <person name="Li Y."/>
            <person name="Yu H."/>
            <person name="Cui Y."/>
            <person name="Wang N."/>
            <person name="Chen C."/>
            <person name="Wu H."/>
            <person name="Zhao Y."/>
            <person name="Zhang J."/>
            <person name="Li Y."/>
            <person name="Zhou W."/>
            <person name="Zhang B."/>
            <person name="Hu W."/>
            <person name="Eijk M."/>
            <person name="Tang J."/>
            <person name="Witsenboer H."/>
            <person name="Zhao S."/>
            <person name="Li Z."/>
            <person name="Zhang A."/>
            <person name="Wang D."/>
            <person name="Liang C."/>
        </authorList>
    </citation>
    <scope>NUCLEOTIDE SEQUENCE [LARGE SCALE GENOMIC DNA]</scope>
    <source>
        <strain evidence="1">cv. G1812</strain>
    </source>
</reference>
<dbReference type="AlphaFoldDB" id="A0A8R7U053"/>
<dbReference type="EnsemblPlants" id="TuG1812G0300004715.01.T01">
    <property type="protein sequence ID" value="TuG1812G0300004715.01.T01.cds288626"/>
    <property type="gene ID" value="TuG1812G0300004715.01"/>
</dbReference>
<dbReference type="Gramene" id="TuG1812G0300004715.01.T01">
    <property type="protein sequence ID" value="TuG1812G0300004715.01.T01.cds288626"/>
    <property type="gene ID" value="TuG1812G0300004715.01"/>
</dbReference>
<accession>A0A8R7U053</accession>
<sequence>MNYTYWLLHQQTTGETTRATNQMHANIQLKTVSIIPVALVLAWQSGAADRLWITHA</sequence>
<evidence type="ECO:0000313" key="1">
    <source>
        <dbReference type="EnsemblPlants" id="TuG1812G0300004715.01.T01.cds288626"/>
    </source>
</evidence>
<keyword evidence="2" id="KW-1185">Reference proteome</keyword>
<name>A0A8R7U053_TRIUA</name>
<reference evidence="1" key="3">
    <citation type="submission" date="2022-06" db="UniProtKB">
        <authorList>
            <consortium name="EnsemblPlants"/>
        </authorList>
    </citation>
    <scope>IDENTIFICATION</scope>
</reference>